<dbReference type="GO" id="GO:0016616">
    <property type="term" value="F:oxidoreductase activity, acting on the CH-OH group of donors, NAD or NADP as acceptor"/>
    <property type="evidence" value="ECO:0007669"/>
    <property type="project" value="TreeGrafter"/>
</dbReference>
<dbReference type="PRINTS" id="PR00081">
    <property type="entry name" value="GDHRDH"/>
</dbReference>
<reference evidence="3 4" key="1">
    <citation type="submission" date="2012-06" db="EMBL/GenBank/DDBJ databases">
        <title>Complete genome sequence of Corynebacterium terpenotabidum Y-11 (=DSM 44721).</title>
        <authorList>
            <person name="Ruckert C."/>
            <person name="Albersmeier A."/>
            <person name="Al-Dilaimi A."/>
            <person name="Szczepanowski R."/>
            <person name="Kalinowski J."/>
        </authorList>
    </citation>
    <scope>NUCLEOTIDE SEQUENCE [LARGE SCALE GENOMIC DNA]</scope>
    <source>
        <strain evidence="3 4">Y-11</strain>
    </source>
</reference>
<evidence type="ECO:0000256" key="1">
    <source>
        <dbReference type="ARBA" id="ARBA00006484"/>
    </source>
</evidence>
<dbReference type="Proteomes" id="UP000014809">
    <property type="component" value="Chromosome"/>
</dbReference>
<organism evidence="3 4">
    <name type="scientific">Corynebacterium terpenotabidum Y-11</name>
    <dbReference type="NCBI Taxonomy" id="1200352"/>
    <lineage>
        <taxon>Bacteria</taxon>
        <taxon>Bacillati</taxon>
        <taxon>Actinomycetota</taxon>
        <taxon>Actinomycetes</taxon>
        <taxon>Mycobacteriales</taxon>
        <taxon>Corynebacteriaceae</taxon>
        <taxon>Corynebacterium</taxon>
    </lineage>
</organism>
<gene>
    <name evidence="3" type="ORF">A606_01865</name>
</gene>
<protein>
    <submittedName>
        <fullName evidence="3">2-hydroxycyclohexanecarboxyl-CoA dehydrogenase</fullName>
    </submittedName>
</protein>
<name>S4XHA6_9CORY</name>
<dbReference type="STRING" id="1200352.A606_01865"/>
<dbReference type="FunFam" id="3.40.50.720:FF:000084">
    <property type="entry name" value="Short-chain dehydrogenase reductase"/>
    <property type="match status" value="1"/>
</dbReference>
<dbReference type="PRINTS" id="PR00080">
    <property type="entry name" value="SDRFAMILY"/>
</dbReference>
<dbReference type="RefSeq" id="WP_020440393.1">
    <property type="nucleotide sequence ID" value="NC_021663.1"/>
</dbReference>
<accession>S4XHA6</accession>
<dbReference type="AlphaFoldDB" id="S4XHA6"/>
<evidence type="ECO:0000313" key="4">
    <source>
        <dbReference type="Proteomes" id="UP000014809"/>
    </source>
</evidence>
<dbReference type="SUPFAM" id="SSF51735">
    <property type="entry name" value="NAD(P)-binding Rossmann-fold domains"/>
    <property type="match status" value="1"/>
</dbReference>
<dbReference type="PATRIC" id="fig|1200352.3.peg.376"/>
<dbReference type="eggNOG" id="COG1028">
    <property type="taxonomic scope" value="Bacteria"/>
</dbReference>
<comment type="similarity">
    <text evidence="1">Belongs to the short-chain dehydrogenases/reductases (SDR) family.</text>
</comment>
<dbReference type="PANTHER" id="PTHR42760">
    <property type="entry name" value="SHORT-CHAIN DEHYDROGENASES/REDUCTASES FAMILY MEMBER"/>
    <property type="match status" value="1"/>
</dbReference>
<dbReference type="PANTHER" id="PTHR42760:SF133">
    <property type="entry name" value="3-OXOACYL-[ACYL-CARRIER-PROTEIN] REDUCTASE"/>
    <property type="match status" value="1"/>
</dbReference>
<dbReference type="OrthoDB" id="517007at2"/>
<keyword evidence="4" id="KW-1185">Reference proteome</keyword>
<evidence type="ECO:0000313" key="3">
    <source>
        <dbReference type="EMBL" id="AGP30028.1"/>
    </source>
</evidence>
<dbReference type="InterPro" id="IPR036291">
    <property type="entry name" value="NAD(P)-bd_dom_sf"/>
</dbReference>
<dbReference type="InterPro" id="IPR020904">
    <property type="entry name" value="Sc_DH/Rdtase_CS"/>
</dbReference>
<evidence type="ECO:0000256" key="2">
    <source>
        <dbReference type="ARBA" id="ARBA00023002"/>
    </source>
</evidence>
<proteinExistence type="inferred from homology"/>
<dbReference type="NCBIfam" id="NF005559">
    <property type="entry name" value="PRK07231.1"/>
    <property type="match status" value="1"/>
</dbReference>
<sequence length="252" mass="25912">MSTDTTLSGQTCIVTGAAQGIGKAIATTLAARGANVVVADLNGDAAAATAAEIGGNSLGVTVDVTDRAQVDAMVATTVETYGRIDVLVNNAGWDKVSPFLDLDPAVWKRIIDINLVGTLNCAHAVALQMKEQDGHSTIINIGSDAARVGSSGEAVYSACKGGVVAFTKTLARELARYGVTANAVCPGPADTPLFAQISEENPKLRTALEKSIPLRRLAQPEDLANAVAFFASPDTSYVTGQTFSVSGGLTMI</sequence>
<dbReference type="Pfam" id="PF13561">
    <property type="entry name" value="adh_short_C2"/>
    <property type="match status" value="1"/>
</dbReference>
<dbReference type="EMBL" id="CP003696">
    <property type="protein sequence ID" value="AGP30028.1"/>
    <property type="molecule type" value="Genomic_DNA"/>
</dbReference>
<keyword evidence="2" id="KW-0560">Oxidoreductase</keyword>
<dbReference type="KEGG" id="cter:A606_01865"/>
<dbReference type="InterPro" id="IPR002347">
    <property type="entry name" value="SDR_fam"/>
</dbReference>
<dbReference type="PROSITE" id="PS00061">
    <property type="entry name" value="ADH_SHORT"/>
    <property type="match status" value="1"/>
</dbReference>
<dbReference type="HOGENOM" id="CLU_010194_1_2_11"/>
<dbReference type="Gene3D" id="3.40.50.720">
    <property type="entry name" value="NAD(P)-binding Rossmann-like Domain"/>
    <property type="match status" value="1"/>
</dbReference>